<feature type="domain" description="Transcriptional regulator DauR-like HTH" evidence="2">
    <location>
        <begin position="91"/>
        <end position="152"/>
    </location>
</feature>
<dbReference type="PANTHER" id="PTHR35568:SF1">
    <property type="entry name" value="TRANSCRIPTIONAL REGULATOR DAUR"/>
    <property type="match status" value="1"/>
</dbReference>
<dbReference type="InterPro" id="IPR039445">
    <property type="entry name" value="DauR-like_HTH"/>
</dbReference>
<accession>A0ABX1J9R8</accession>
<dbReference type="RefSeq" id="WP_168519476.1">
    <property type="nucleotide sequence ID" value="NZ_JAAXLS010000023.1"/>
</dbReference>
<comment type="caution">
    <text evidence="3">The sequence shown here is derived from an EMBL/GenBank/DDBJ whole genome shotgun (WGS) entry which is preliminary data.</text>
</comment>
<gene>
    <name evidence="3" type="ORF">HFP15_26560</name>
</gene>
<proteinExistence type="predicted"/>
<dbReference type="InterPro" id="IPR029756">
    <property type="entry name" value="MTH1187/YkoF-like"/>
</dbReference>
<dbReference type="PANTHER" id="PTHR35568">
    <property type="entry name" value="TRANSCRIPTIONAL REGULATOR DAUR"/>
    <property type="match status" value="1"/>
</dbReference>
<evidence type="ECO:0000256" key="1">
    <source>
        <dbReference type="SAM" id="MobiDB-lite"/>
    </source>
</evidence>
<dbReference type="SUPFAM" id="SSF89957">
    <property type="entry name" value="MTH1187/YkoF-like"/>
    <property type="match status" value="1"/>
</dbReference>
<dbReference type="GO" id="GO:0003677">
    <property type="term" value="F:DNA binding"/>
    <property type="evidence" value="ECO:0007669"/>
    <property type="project" value="UniProtKB-KW"/>
</dbReference>
<protein>
    <submittedName>
        <fullName evidence="3">DNA-binding protein</fullName>
    </submittedName>
</protein>
<feature type="region of interest" description="Disordered" evidence="1">
    <location>
        <begin position="1"/>
        <end position="20"/>
    </location>
</feature>
<evidence type="ECO:0000313" key="4">
    <source>
        <dbReference type="Proteomes" id="UP000715441"/>
    </source>
</evidence>
<sequence length="159" mass="16971">MELKAEFTTEPFRGEGEPPAHAVRAREAAAKAGLTVEFGPFGTTAAGDADALLDALPGIARAALDNGATRFTLQLSTGRAARKPEDPPRTLDRLIREVEARLGGNLAELDRPGKQQAVRLLEERGAFAMRKAVVTVAEALGVTRFTVYNYLNRAGGPDD</sequence>
<name>A0ABX1J9R8_9PSEU</name>
<dbReference type="Gene3D" id="3.30.70.930">
    <property type="match status" value="1"/>
</dbReference>
<dbReference type="InterPro" id="IPR039446">
    <property type="entry name" value="DauR-like"/>
</dbReference>
<keyword evidence="3" id="KW-0238">DNA-binding</keyword>
<evidence type="ECO:0000259" key="2">
    <source>
        <dbReference type="Pfam" id="PF13309"/>
    </source>
</evidence>
<keyword evidence="4" id="KW-1185">Reference proteome</keyword>
<reference evidence="3 4" key="1">
    <citation type="submission" date="2020-04" db="EMBL/GenBank/DDBJ databases">
        <title>Novel species.</title>
        <authorList>
            <person name="Teo W.F.A."/>
            <person name="Lipun K."/>
            <person name="Srisuk N."/>
            <person name="Duangmal K."/>
        </authorList>
    </citation>
    <scope>NUCLEOTIDE SEQUENCE [LARGE SCALE GENOMIC DNA]</scope>
    <source>
        <strain evidence="3 4">K13G38</strain>
    </source>
</reference>
<dbReference type="Proteomes" id="UP000715441">
    <property type="component" value="Unassembled WGS sequence"/>
</dbReference>
<evidence type="ECO:0000313" key="3">
    <source>
        <dbReference type="EMBL" id="NKQ56444.1"/>
    </source>
</evidence>
<organism evidence="3 4">
    <name type="scientific">Amycolatopsis acididurans</name>
    <dbReference type="NCBI Taxonomy" id="2724524"/>
    <lineage>
        <taxon>Bacteria</taxon>
        <taxon>Bacillati</taxon>
        <taxon>Actinomycetota</taxon>
        <taxon>Actinomycetes</taxon>
        <taxon>Pseudonocardiales</taxon>
        <taxon>Pseudonocardiaceae</taxon>
        <taxon>Amycolatopsis</taxon>
    </lineage>
</organism>
<dbReference type="EMBL" id="JAAXLS010000023">
    <property type="protein sequence ID" value="NKQ56444.1"/>
    <property type="molecule type" value="Genomic_DNA"/>
</dbReference>
<dbReference type="Pfam" id="PF13309">
    <property type="entry name" value="HTH_22"/>
    <property type="match status" value="1"/>
</dbReference>